<gene>
    <name evidence="1" type="ORF">QFC21_005645</name>
</gene>
<evidence type="ECO:0000313" key="2">
    <source>
        <dbReference type="Proteomes" id="UP001227268"/>
    </source>
</evidence>
<protein>
    <submittedName>
        <fullName evidence="1">Uncharacterized protein</fullName>
    </submittedName>
</protein>
<reference evidence="1" key="1">
    <citation type="submission" date="2023-04" db="EMBL/GenBank/DDBJ databases">
        <title>Draft Genome sequencing of Naganishia species isolated from polar environments using Oxford Nanopore Technology.</title>
        <authorList>
            <person name="Leo P."/>
            <person name="Venkateswaran K."/>
        </authorList>
    </citation>
    <scope>NUCLEOTIDE SEQUENCE</scope>
    <source>
        <strain evidence="1">MNA-CCFEE 5423</strain>
    </source>
</reference>
<proteinExistence type="predicted"/>
<comment type="caution">
    <text evidence="1">The sequence shown here is derived from an EMBL/GenBank/DDBJ whole genome shotgun (WGS) entry which is preliminary data.</text>
</comment>
<dbReference type="EMBL" id="JASBWT010000022">
    <property type="protein sequence ID" value="KAJ9095279.1"/>
    <property type="molecule type" value="Genomic_DNA"/>
</dbReference>
<dbReference type="Proteomes" id="UP001227268">
    <property type="component" value="Unassembled WGS sequence"/>
</dbReference>
<name>A0ACC2V8H3_9TREE</name>
<accession>A0ACC2V8H3</accession>
<keyword evidence="2" id="KW-1185">Reference proteome</keyword>
<evidence type="ECO:0000313" key="1">
    <source>
        <dbReference type="EMBL" id="KAJ9095279.1"/>
    </source>
</evidence>
<organism evidence="1 2">
    <name type="scientific">Naganishia friedmannii</name>
    <dbReference type="NCBI Taxonomy" id="89922"/>
    <lineage>
        <taxon>Eukaryota</taxon>
        <taxon>Fungi</taxon>
        <taxon>Dikarya</taxon>
        <taxon>Basidiomycota</taxon>
        <taxon>Agaricomycotina</taxon>
        <taxon>Tremellomycetes</taxon>
        <taxon>Filobasidiales</taxon>
        <taxon>Filobasidiaceae</taxon>
        <taxon>Naganishia</taxon>
    </lineage>
</organism>
<sequence>MVRQANRRALAASPEPSKASASSSSAGSLSSATSASSISTTTSSSTAESSVASALAPTSDRSFSDLPPELRIEVAQYLVDSGALRTLLDLYQISREIQQSIIAQARLTALWKATQGDWEDFVESEEAAVVRHLIYSAESRDSAYLAKRRGIAFAETHPDLVSFTFFFSPRVGREHGGLVVLPAFSSSHFERVMDTLRFLKWERNGKHHKWARSGRPKLDIETRHIEAEEEREKAVAHLPKGGYALVTVELHPEKAGSAFPVGFVAQVGGALAMEEYSGVLRLKQYASWHNKYMVVDLISGMAKIHPRALSNEILIELETDLDLAFPSLDDGITLLEHLKEHYLLAMRELEIVNPISLRIVLDNDSQNSAL</sequence>